<dbReference type="STRING" id="989403.SAMN05421798_102244"/>
<organism evidence="5 6">
    <name type="scientific">Pseudovibrio axinellae</name>
    <dbReference type="NCBI Taxonomy" id="989403"/>
    <lineage>
        <taxon>Bacteria</taxon>
        <taxon>Pseudomonadati</taxon>
        <taxon>Pseudomonadota</taxon>
        <taxon>Alphaproteobacteria</taxon>
        <taxon>Hyphomicrobiales</taxon>
        <taxon>Stappiaceae</taxon>
        <taxon>Pseudovibrio</taxon>
    </lineage>
</organism>
<protein>
    <submittedName>
        <fullName evidence="5">Putative metallophosphoesterase</fullName>
        <ecNumber evidence="5">3.1.-.-</ecNumber>
    </submittedName>
</protein>
<feature type="transmembrane region" description="Helical" evidence="3">
    <location>
        <begin position="6"/>
        <end position="25"/>
    </location>
</feature>
<sequence>MLAFIFIFVVVLGMYAVFVEPLLLLKVVRHKVVKSPEALGQKPLKVAVITDLHACWPWMGPERITRIVTRVNELDADVVALLGDYHTGMHSPFAKPLETASAWAKPMSALRAPLGVLGVLGNHDWLEGGEEAREALEANGVTVLENRALRVSTRGNSHVWFIGLGDQYGKAEQLHGSGRRDDLDAALSLVEEDAALRVLLAHEPDIFVKSKDHVDVTISGHTHGGQVRLPFIGALTIPSRLDLKYARGAFEENESTLIVGSGLGCSGLPIRFLCPPEVLLIEIYV</sequence>
<keyword evidence="3" id="KW-1133">Transmembrane helix</keyword>
<gene>
    <name evidence="5" type="ORF">PsAD2_01593</name>
</gene>
<dbReference type="PATRIC" id="fig|989403.3.peg.1691"/>
<dbReference type="EC" id="3.1.-.-" evidence="5"/>
<dbReference type="GO" id="GO:0046872">
    <property type="term" value="F:metal ion binding"/>
    <property type="evidence" value="ECO:0007669"/>
    <property type="project" value="UniProtKB-KW"/>
</dbReference>
<proteinExistence type="predicted"/>
<keyword evidence="3" id="KW-0812">Transmembrane</keyword>
<name>A0A165ZP03_9HYPH</name>
<feature type="domain" description="Calcineurin-like phosphoesterase" evidence="4">
    <location>
        <begin position="44"/>
        <end position="224"/>
    </location>
</feature>
<dbReference type="InterPro" id="IPR051158">
    <property type="entry name" value="Metallophosphoesterase_sf"/>
</dbReference>
<dbReference type="PANTHER" id="PTHR31302">
    <property type="entry name" value="TRANSMEMBRANE PROTEIN WITH METALLOPHOSPHOESTERASE DOMAIN-RELATED"/>
    <property type="match status" value="1"/>
</dbReference>
<evidence type="ECO:0000313" key="6">
    <source>
        <dbReference type="Proteomes" id="UP000076577"/>
    </source>
</evidence>
<keyword evidence="3" id="KW-0472">Membrane</keyword>
<dbReference type="SUPFAM" id="SSF56300">
    <property type="entry name" value="Metallo-dependent phosphatases"/>
    <property type="match status" value="1"/>
</dbReference>
<dbReference type="PANTHER" id="PTHR31302:SF31">
    <property type="entry name" value="PHOSPHODIESTERASE YAEI"/>
    <property type="match status" value="1"/>
</dbReference>
<dbReference type="Pfam" id="PF00149">
    <property type="entry name" value="Metallophos"/>
    <property type="match status" value="1"/>
</dbReference>
<evidence type="ECO:0000256" key="1">
    <source>
        <dbReference type="ARBA" id="ARBA00022723"/>
    </source>
</evidence>
<dbReference type="AlphaFoldDB" id="A0A165ZP03"/>
<dbReference type="InterPro" id="IPR029052">
    <property type="entry name" value="Metallo-depent_PP-like"/>
</dbReference>
<comment type="caution">
    <text evidence="5">The sequence shown here is derived from an EMBL/GenBank/DDBJ whole genome shotgun (WGS) entry which is preliminary data.</text>
</comment>
<dbReference type="OrthoDB" id="9780884at2"/>
<dbReference type="GO" id="GO:0016020">
    <property type="term" value="C:membrane"/>
    <property type="evidence" value="ECO:0007669"/>
    <property type="project" value="GOC"/>
</dbReference>
<dbReference type="Gene3D" id="3.60.21.10">
    <property type="match status" value="1"/>
</dbReference>
<dbReference type="EMBL" id="LMCB01000011">
    <property type="protein sequence ID" value="KZL20106.1"/>
    <property type="molecule type" value="Genomic_DNA"/>
</dbReference>
<keyword evidence="2 5" id="KW-0378">Hydrolase</keyword>
<dbReference type="RefSeq" id="WP_068004682.1">
    <property type="nucleotide sequence ID" value="NZ_FOFM01000002.1"/>
</dbReference>
<evidence type="ECO:0000256" key="2">
    <source>
        <dbReference type="ARBA" id="ARBA00022801"/>
    </source>
</evidence>
<reference evidence="5 6" key="1">
    <citation type="journal article" date="2016" name="Front. Microbiol.">
        <title>Comparative Genomic Analysis Reveals a Diverse Repertoire of Genes Involved in Prokaryote-Eukaryote Interactions within the Pseudovibrio Genus.</title>
        <authorList>
            <person name="Romano S."/>
            <person name="Fernandez-Guerra A."/>
            <person name="Reen F.J."/>
            <person name="Glockner F.O."/>
            <person name="Crowley S.P."/>
            <person name="O'Sullivan O."/>
            <person name="Cotter P.D."/>
            <person name="Adams C."/>
            <person name="Dobson A.D."/>
            <person name="O'Gara F."/>
        </authorList>
    </citation>
    <scope>NUCLEOTIDE SEQUENCE [LARGE SCALE GENOMIC DNA]</scope>
    <source>
        <strain evidence="5 6">Ad2</strain>
    </source>
</reference>
<dbReference type="GO" id="GO:0008758">
    <property type="term" value="F:UDP-2,3-diacylglucosamine hydrolase activity"/>
    <property type="evidence" value="ECO:0007669"/>
    <property type="project" value="TreeGrafter"/>
</dbReference>
<accession>A0A165ZP03</accession>
<dbReference type="CDD" id="cd07385">
    <property type="entry name" value="MPP_YkuE_C"/>
    <property type="match status" value="1"/>
</dbReference>
<evidence type="ECO:0000313" key="5">
    <source>
        <dbReference type="EMBL" id="KZL20106.1"/>
    </source>
</evidence>
<dbReference type="InterPro" id="IPR004843">
    <property type="entry name" value="Calcineurin-like_PHP"/>
</dbReference>
<dbReference type="GO" id="GO:0009245">
    <property type="term" value="P:lipid A biosynthetic process"/>
    <property type="evidence" value="ECO:0007669"/>
    <property type="project" value="TreeGrafter"/>
</dbReference>
<dbReference type="Proteomes" id="UP000076577">
    <property type="component" value="Unassembled WGS sequence"/>
</dbReference>
<keyword evidence="6" id="KW-1185">Reference proteome</keyword>
<evidence type="ECO:0000259" key="4">
    <source>
        <dbReference type="Pfam" id="PF00149"/>
    </source>
</evidence>
<evidence type="ECO:0000256" key="3">
    <source>
        <dbReference type="SAM" id="Phobius"/>
    </source>
</evidence>
<keyword evidence="1" id="KW-0479">Metal-binding</keyword>